<comment type="caution">
    <text evidence="4">The sequence shown here is derived from an EMBL/GenBank/DDBJ whole genome shotgun (WGS) entry which is preliminary data.</text>
</comment>
<dbReference type="Proteomes" id="UP000028701">
    <property type="component" value="Unassembled WGS sequence"/>
</dbReference>
<feature type="compositionally biased region" description="Acidic residues" evidence="2">
    <location>
        <begin position="375"/>
        <end position="389"/>
    </location>
</feature>
<dbReference type="SUPFAM" id="SSF110849">
    <property type="entry name" value="ParB/Sulfiredoxin"/>
    <property type="match status" value="1"/>
</dbReference>
<dbReference type="SMART" id="SM00470">
    <property type="entry name" value="ParB"/>
    <property type="match status" value="1"/>
</dbReference>
<evidence type="ECO:0000259" key="3">
    <source>
        <dbReference type="SMART" id="SM00470"/>
    </source>
</evidence>
<accession>A0A081D2D4</accession>
<dbReference type="GO" id="GO:0007059">
    <property type="term" value="P:chromosome segregation"/>
    <property type="evidence" value="ECO:0007669"/>
    <property type="project" value="TreeGrafter"/>
</dbReference>
<dbReference type="SUPFAM" id="SSF109709">
    <property type="entry name" value="KorB DNA-binding domain-like"/>
    <property type="match status" value="1"/>
</dbReference>
<gene>
    <name evidence="4" type="ORF">RRU01S_31_00140</name>
</gene>
<dbReference type="InterPro" id="IPR050336">
    <property type="entry name" value="Chromosome_partition/occlusion"/>
</dbReference>
<feature type="domain" description="ParB-like N-terminal" evidence="3">
    <location>
        <begin position="5"/>
        <end position="100"/>
    </location>
</feature>
<dbReference type="InterPro" id="IPR036086">
    <property type="entry name" value="ParB/Sulfiredoxin_sf"/>
</dbReference>
<dbReference type="EMBL" id="BBJU01000031">
    <property type="protein sequence ID" value="GAK73080.1"/>
    <property type="molecule type" value="Genomic_DNA"/>
</dbReference>
<dbReference type="GO" id="GO:0005694">
    <property type="term" value="C:chromosome"/>
    <property type="evidence" value="ECO:0007669"/>
    <property type="project" value="TreeGrafter"/>
</dbReference>
<dbReference type="Gene3D" id="3.90.1530.30">
    <property type="match status" value="1"/>
</dbReference>
<dbReference type="NCBIfam" id="TIGR00180">
    <property type="entry name" value="parB_part"/>
    <property type="match status" value="1"/>
</dbReference>
<dbReference type="Gene3D" id="1.10.10.2830">
    <property type="match status" value="1"/>
</dbReference>
<dbReference type="GO" id="GO:0003677">
    <property type="term" value="F:DNA binding"/>
    <property type="evidence" value="ECO:0007669"/>
    <property type="project" value="InterPro"/>
</dbReference>
<dbReference type="eggNOG" id="COG1475">
    <property type="taxonomic scope" value="Bacteria"/>
</dbReference>
<dbReference type="CDD" id="cd16406">
    <property type="entry name" value="ParB_N_like"/>
    <property type="match status" value="1"/>
</dbReference>
<comment type="similarity">
    <text evidence="1">Belongs to the ParB family.</text>
</comment>
<feature type="region of interest" description="Disordered" evidence="2">
    <location>
        <begin position="620"/>
        <end position="645"/>
    </location>
</feature>
<feature type="region of interest" description="Disordered" evidence="2">
    <location>
        <begin position="370"/>
        <end position="401"/>
    </location>
</feature>
<dbReference type="InterPro" id="IPR004437">
    <property type="entry name" value="ParB/RepB/Spo0J"/>
</dbReference>
<evidence type="ECO:0000313" key="4">
    <source>
        <dbReference type="EMBL" id="GAK73080.1"/>
    </source>
</evidence>
<dbReference type="PANTHER" id="PTHR33375:SF7">
    <property type="entry name" value="CHROMOSOME 2-PARTITIONING PROTEIN PARB-RELATED"/>
    <property type="match status" value="1"/>
</dbReference>
<reference evidence="4 5" key="1">
    <citation type="submission" date="2014-08" db="EMBL/GenBank/DDBJ databases">
        <title>Whole genome shotgun sequence of Rhizobium rubi NBRC 13261.</title>
        <authorList>
            <person name="Katano-Makiyama Y."/>
            <person name="Hosoyama A."/>
            <person name="Hashimoto M."/>
            <person name="Hosoyama Y."/>
            <person name="Noguchi M."/>
            <person name="Tsuchikane K."/>
            <person name="Uohara A."/>
            <person name="Ohji S."/>
            <person name="Ichikawa N."/>
            <person name="Kimura A."/>
            <person name="Yamazoe A."/>
            <person name="Fujita N."/>
        </authorList>
    </citation>
    <scope>NUCLEOTIDE SEQUENCE [LARGE SCALE GENOMIC DNA]</scope>
    <source>
        <strain evidence="4 5">NBRC 13261</strain>
    </source>
</reference>
<dbReference type="PANTHER" id="PTHR33375">
    <property type="entry name" value="CHROMOSOME-PARTITIONING PROTEIN PARB-RELATED"/>
    <property type="match status" value="1"/>
</dbReference>
<sequence length="645" mass="71369">MTEIVSIPLSKLDTDPKNVRKTYKAEGVESLAASILANGVVQNIVVRKAPKGRYFVTAGGRRRAALLLLVERGQISADYAVNAIVKTADEATELSLTENVQREEMHPAEQYVAFQAMVNEGKAIVDIAARFGVTEIIVRRRLALAKVSPVLLALFRDDEMTFEQLTAFTVCDDHERQEQVWESLDRWSRDVSRIKSALMTDEIAGSDKRIKFIGGLDVYEQAGGAVRRDLFDAQGGGFALDVILVEKLVSEKLAAVAEPFLSQGWKFVETYMQRPDWIFGVPRVYPKQIELSPDEQSERFRLCAEHDELVELMDRDEGEESHSERIDAISARLDELDSMQEVFSDEDKAKSGVIVSLDYYGRADIAVGIRKPGDDEQTEQAETEDDDSGSEVSEKGEEVGPPKIVHSAVLVEDLTAQKTAALRVELANNPDVALVGVVHAMLLDLVYPGTYGRSRGMTALQIAVTHERLQGSMKRPDASRATEEWDRIAENFGYQLPGEPEDLWDHLLDKSQSELLGLLAYAAAHTLNAVETKHSFRRDACAHADQIGRTLKVDMTDWFETTAESYFSSLNRAGIQAALAEVKGADFASRVAGMKKAEAAAFAETAIKGSDWLPSLVRIAPDPKGEKEQTEARSEDEQTFPMAAE</sequence>
<evidence type="ECO:0000313" key="5">
    <source>
        <dbReference type="Proteomes" id="UP000028701"/>
    </source>
</evidence>
<proteinExistence type="inferred from homology"/>
<dbReference type="InterPro" id="IPR003115">
    <property type="entry name" value="ParB_N"/>
</dbReference>
<protein>
    <submittedName>
        <fullName evidence="4">Putative ParB-like protein</fullName>
    </submittedName>
</protein>
<feature type="compositionally biased region" description="Basic and acidic residues" evidence="2">
    <location>
        <begin position="621"/>
        <end position="636"/>
    </location>
</feature>
<organism evidence="4 5">
    <name type="scientific">Agrobacterium rubi TR3 = NBRC 13261</name>
    <dbReference type="NCBI Taxonomy" id="1368415"/>
    <lineage>
        <taxon>Bacteria</taxon>
        <taxon>Pseudomonadati</taxon>
        <taxon>Pseudomonadota</taxon>
        <taxon>Alphaproteobacteria</taxon>
        <taxon>Hyphomicrobiales</taxon>
        <taxon>Rhizobiaceae</taxon>
        <taxon>Rhizobium/Agrobacterium group</taxon>
        <taxon>Agrobacterium</taxon>
    </lineage>
</organism>
<dbReference type="AlphaFoldDB" id="A0A081D2D4"/>
<evidence type="ECO:0000256" key="1">
    <source>
        <dbReference type="ARBA" id="ARBA00006295"/>
    </source>
</evidence>
<name>A0A081D2D4_9HYPH</name>
<dbReference type="OrthoDB" id="9813122at2"/>
<evidence type="ECO:0000256" key="2">
    <source>
        <dbReference type="SAM" id="MobiDB-lite"/>
    </source>
</evidence>
<dbReference type="Pfam" id="PF02195">
    <property type="entry name" value="ParB_N"/>
    <property type="match status" value="1"/>
</dbReference>
<dbReference type="RefSeq" id="WP_045232512.1">
    <property type="nucleotide sequence ID" value="NZ_BBJU01000031.1"/>
</dbReference>